<dbReference type="AlphaFoldDB" id="A0A7R9MGW0"/>
<dbReference type="Proteomes" id="UP000728032">
    <property type="component" value="Unassembled WGS sequence"/>
</dbReference>
<proteinExistence type="predicted"/>
<reference evidence="2" key="1">
    <citation type="submission" date="2020-11" db="EMBL/GenBank/DDBJ databases">
        <authorList>
            <person name="Tran Van P."/>
        </authorList>
    </citation>
    <scope>NUCLEOTIDE SEQUENCE</scope>
</reference>
<name>A0A7R9MGW0_9ACAR</name>
<protein>
    <submittedName>
        <fullName evidence="2">Uncharacterized protein</fullName>
    </submittedName>
</protein>
<evidence type="ECO:0000313" key="2">
    <source>
        <dbReference type="EMBL" id="CAD7659883.1"/>
    </source>
</evidence>
<feature type="coiled-coil region" evidence="1">
    <location>
        <begin position="133"/>
        <end position="210"/>
    </location>
</feature>
<dbReference type="EMBL" id="OC933439">
    <property type="protein sequence ID" value="CAD7659883.1"/>
    <property type="molecule type" value="Genomic_DNA"/>
</dbReference>
<gene>
    <name evidence="2" type="ORF">ONB1V03_LOCUS16454</name>
</gene>
<dbReference type="EMBL" id="CAJPVJ010018614">
    <property type="protein sequence ID" value="CAG2177021.1"/>
    <property type="molecule type" value="Genomic_DNA"/>
</dbReference>
<evidence type="ECO:0000256" key="1">
    <source>
        <dbReference type="SAM" id="Coils"/>
    </source>
</evidence>
<accession>A0A7R9MGW0</accession>
<feature type="coiled-coil region" evidence="1">
    <location>
        <begin position="281"/>
        <end position="371"/>
    </location>
</feature>
<dbReference type="Pfam" id="PF08257">
    <property type="entry name" value="Sulfakinin"/>
    <property type="match status" value="1"/>
</dbReference>
<dbReference type="InterPro" id="IPR013259">
    <property type="entry name" value="Sulfakinin"/>
</dbReference>
<organism evidence="2">
    <name type="scientific">Oppiella nova</name>
    <dbReference type="NCBI Taxonomy" id="334625"/>
    <lineage>
        <taxon>Eukaryota</taxon>
        <taxon>Metazoa</taxon>
        <taxon>Ecdysozoa</taxon>
        <taxon>Arthropoda</taxon>
        <taxon>Chelicerata</taxon>
        <taxon>Arachnida</taxon>
        <taxon>Acari</taxon>
        <taxon>Acariformes</taxon>
        <taxon>Sarcoptiformes</taxon>
        <taxon>Oribatida</taxon>
        <taxon>Brachypylina</taxon>
        <taxon>Oppioidea</taxon>
        <taxon>Oppiidae</taxon>
        <taxon>Oppiella</taxon>
    </lineage>
</organism>
<keyword evidence="3" id="KW-1185">Reference proteome</keyword>
<dbReference type="OrthoDB" id="2441647at2759"/>
<keyword evidence="1" id="KW-0175">Coiled coil</keyword>
<evidence type="ECO:0000313" key="3">
    <source>
        <dbReference type="Proteomes" id="UP000728032"/>
    </source>
</evidence>
<sequence length="401" mass="45810">MIINMYVCVGTGMAPMESVKRKLDDYGHLRFGRNDPNMQSADGLNSRVKYNDPDYGHMRFVVVNSSVNQTMGDISDTTDPKKTQMDNKYKILQAFELKVKEMVDSQQIQEVVMIDNEWCDYAVNYHLFAQNLITGLKNSLNDALNDRQRVEQLYESEAEKCRQLADALTAKDSETKIAIETQAIEWREQKALMENQLQRLHQQVNDQKSQTSSLQMKCSLADQTIAHKENELQKQNALKASIGSEISGLRDTATTLRNDVNGLAANQTQLKELIQSESDVNSDLKKRLKQRESQLATIQAKNSSLDEQLSELRAKLKANSDLMYEKDVQALRLVQKNELQKQAIDDLREQLQQLMAENESLTKRLTQTNIVSFNLFDTKDEESYAEEVLPSQTDEQNVSNK</sequence>